<evidence type="ECO:0000256" key="2">
    <source>
        <dbReference type="SAM" id="SignalP"/>
    </source>
</evidence>
<dbReference type="NCBIfam" id="TIGR01643">
    <property type="entry name" value="YD_repeat_2x"/>
    <property type="match status" value="1"/>
</dbReference>
<dbReference type="PANTHER" id="PTHR32305:SF15">
    <property type="entry name" value="PROTEIN RHSA-RELATED"/>
    <property type="match status" value="1"/>
</dbReference>
<feature type="compositionally biased region" description="Acidic residues" evidence="1">
    <location>
        <begin position="39"/>
        <end position="50"/>
    </location>
</feature>
<evidence type="ECO:0000256" key="1">
    <source>
        <dbReference type="SAM" id="MobiDB-lite"/>
    </source>
</evidence>
<dbReference type="PANTHER" id="PTHR32305">
    <property type="match status" value="1"/>
</dbReference>
<dbReference type="Gene3D" id="3.90.182.10">
    <property type="entry name" value="Toxin - Anthrax Protective Antigen,domain 1"/>
    <property type="match status" value="2"/>
</dbReference>
<dbReference type="Gene3D" id="2.180.10.10">
    <property type="entry name" value="RHS repeat-associated core"/>
    <property type="match status" value="2"/>
</dbReference>
<evidence type="ECO:0000313" key="4">
    <source>
        <dbReference type="EMBL" id="UOE46168.1"/>
    </source>
</evidence>
<dbReference type="SMART" id="SM00758">
    <property type="entry name" value="PA14"/>
    <property type="match status" value="2"/>
</dbReference>
<dbReference type="Pfam" id="PF07691">
    <property type="entry name" value="PA14"/>
    <property type="match status" value="2"/>
</dbReference>
<gene>
    <name evidence="4" type="ORF">MTO99_15505</name>
</gene>
<dbReference type="PROSITE" id="PS51820">
    <property type="entry name" value="PA14"/>
    <property type="match status" value="2"/>
</dbReference>
<feature type="domain" description="PA14" evidence="3">
    <location>
        <begin position="760"/>
        <end position="909"/>
    </location>
</feature>
<accession>A0ABY4C841</accession>
<organism evidence="4 5">
    <name type="scientific">Agromyces larvae</name>
    <dbReference type="NCBI Taxonomy" id="2929802"/>
    <lineage>
        <taxon>Bacteria</taxon>
        <taxon>Bacillati</taxon>
        <taxon>Actinomycetota</taxon>
        <taxon>Actinomycetes</taxon>
        <taxon>Micrococcales</taxon>
        <taxon>Microbacteriaceae</taxon>
        <taxon>Agromyces</taxon>
    </lineage>
</organism>
<proteinExistence type="predicted"/>
<evidence type="ECO:0000259" key="3">
    <source>
        <dbReference type="PROSITE" id="PS51820"/>
    </source>
</evidence>
<sequence length="2280" mass="241531">MMIASVLSVVLVGALAQPVTAAELAQPTEPNGTVVEPLLPDESEPVDEAAGEVVEPADPAGDSLLSPLASEPPVTLEESPGGGRDEAGADQPGLEDFDPLSARVVAREAFSQTFAAEDGSRVTQFSDVPLNVRVDGEWKPVSTELAGRGAFGWLGMGGAEVRDHPLRPVFAERADEAPLLMVSQGGQRVGFTLVGASSARMSRDLAPWSGEKGRVVYADVFPNTDLVYEVEQTGVKELFQLAKAPGRKGVSSWQWRVDAPGLHLREDPDTGEIVFEEASGRVRMVMPRPTMWDSSGALGERANEQANVDATVVRDGDGWNLTLRPDRAWLNAKDRVYPVMVDPVVYQFGASETHAYKTNGQYNHNYGVQVGNTNGTGTWRTMALFSWGEIAGKQVTDAAIALGNQSDDSTTTERWGGLYASNNFQYESLGGYLGSAHYWHGGGEIVDLDFAQAMASWTAGGSTAMWLTFTGAEIADFTYKHYRQYDLFVAWKEYPRPGTLAAGAPAANAVNTSLTPTLKVDGYSFPAGTIGQHWFKVSENPNPDVNPVFSTGWQASDSVKVPETVLLPGRTYYWKAYVRDDWDSHLNVSTQRGSATWAFTTASVPVAAAATASPSDGAVVVSTQPTLSVVAPANPAGRTLKYRFRVATGGDSRTGGVLLSNWLDTPTWTVPAGSLQSGTTYSWTALTKDQGYGVESPTPWVSRFTVDARLGVSGPFPVGVAGPVAVNLASGNVSVSFSSPTVSTVGGPMGMSFTYNSKHSSNAGLRGEYFDATTSAGQPQTWDFAKANRVLARTDTQVRFQWGIGSPGEGVPVEVFMARWSGFVTPPSAGTYTFGVVRDDGARLDVDGSRVLDQWTNTAPVGVQWGTAKTLAARPVPLKLEYFENAGAAVIELWVRTPDGSEAPVPASWFTKSAEILPDGWASSTFMSGDLGTFTRVRVEEGSVTLLDQQGGTHAYTKQPNGGYAPPPGETGVVTITGDGRVSFTDGAGVVHVFRADGAIEQVTSPLDAKKPAQPSIEYRADGRVQRTFDRLGGMTAPREVWYFYGGDQVAGPLTGADSDGSGKACPPATAGAPEAPAGLLCRIVYPGHVPGMADTTRLFYDAEKRLIGIQDPGNEEVSFGYDGERRLTSIRDALQTDWLRANPSRDAGPTNRTSITYDTTGRASTVTLAAPDGTTIASQSTYRYTYGEASTTYVDVTGQDEWGVPATGHTRTVVFDEAWRTISDSSPSGLTATTVWNAKDQMLSRTDPLGRMSTVIYDQQDRVTDGYGPAPGTCFGPDRRPLANTATECGITAAHSSTRYDEGMVGLNAQWFDNLQLAGVPKAFSLGIPAIADGSIDKDWAGNAPIAGIPTTNWSVQFTGTITFPTAGLYQFQTYSDDGSRVWVDDNLTVDYWRAGAWSASPVGVFTPTAAGEVARIRVAFFQSTGPSALTLTWKKPGDTTFTKVPGEALAPAYNLATSSTTDDSTNGRPDPAVPAITTATSFGAAPWLGLPSTSTVDPAGINLRTATSYDDLNRRTSRMLPAGVAAGATVEQAGTVYAYYGDTQTIAQALPSDPAISDADAKICGIDETTPQNGALKSATSPPAADGSRVVTQTIHDVWGRQAGAKRTGDAGWTCTRYDARGRTIQVDYSAYAESPARTAVFEYAVGGNPLKQTASDQAGDIQTESDILGRPISYTDVWGVTTTIEYNVLGQPVTSTVTPPGGTSMVSEVTYNTDGQVESIAIDGRPLADAEYHSGELRVVNYGNNTALASNLKDEAGRSIYAMWAFELDAPIVPENASPLEDTVASLALRSQSGRVTGHAIMTPGSWTQPDTYSFDAAGRLTRAVLAGQTIDYAFAASGGCGSNTRAGANGNRTSWKVTPSGGQARTTTYCYDQADRLISTTVTGTFPVGETPSPVNAGIAASNLAYDAHGNTTRLVDQELEYDVADQHVATELADGTRVEYMRDVVGRIVQRTQIGGENPGTTRYGHTGGGDGAALILDAGNTVVQRILSLPGGATVTLGETETWSYPNLHGDILVTADSSGTRTSEPYRYDPFGQPIDRATGLTGTTRADDTGPDNAHGDADYGWFGQHRKLTEHVGSVFTIEMGARQYVPALGRFLEVDPVEGGVTNSYDYPADPINKIDLSGTEEWWISAAKFVTDSPVAQAALFACGFMVGAISVACGAIEGAAYAAQGRWVEAGLSVAGGFLGAGVGIALKAGAKRVAVAAAREIPMATRALSLRLERGATTMYLKQTEVARNAIGHLVGTLPGTLYTPPSAHGSVSRAYVQYSGGRSIAW</sequence>
<dbReference type="InterPro" id="IPR031325">
    <property type="entry name" value="RHS_repeat"/>
</dbReference>
<name>A0ABY4C841_9MICO</name>
<dbReference type="InterPro" id="IPR050708">
    <property type="entry name" value="T6SS_VgrG/RHS"/>
</dbReference>
<keyword evidence="2" id="KW-0732">Signal</keyword>
<dbReference type="Proteomes" id="UP000832097">
    <property type="component" value="Chromosome"/>
</dbReference>
<dbReference type="Pfam" id="PF05593">
    <property type="entry name" value="RHS_repeat"/>
    <property type="match status" value="1"/>
</dbReference>
<dbReference type="InterPro" id="IPR006530">
    <property type="entry name" value="YD"/>
</dbReference>
<protein>
    <submittedName>
        <fullName evidence="4">PA14 domain-containing protein</fullName>
    </submittedName>
</protein>
<dbReference type="InterPro" id="IPR022385">
    <property type="entry name" value="Rhs_assc_core"/>
</dbReference>
<dbReference type="SUPFAM" id="SSF56988">
    <property type="entry name" value="Anthrax protective antigen"/>
    <property type="match status" value="2"/>
</dbReference>
<feature type="domain" description="PA14" evidence="3">
    <location>
        <begin position="1303"/>
        <end position="1450"/>
    </location>
</feature>
<dbReference type="InterPro" id="IPR011658">
    <property type="entry name" value="PA14_dom"/>
</dbReference>
<dbReference type="RefSeq" id="WP_243559142.1">
    <property type="nucleotide sequence ID" value="NZ_CP094528.1"/>
</dbReference>
<dbReference type="NCBIfam" id="TIGR03696">
    <property type="entry name" value="Rhs_assc_core"/>
    <property type="match status" value="1"/>
</dbReference>
<dbReference type="InterPro" id="IPR037524">
    <property type="entry name" value="PA14/GLEYA"/>
</dbReference>
<feature type="chain" id="PRO_5047390013" evidence="2">
    <location>
        <begin position="22"/>
        <end position="2280"/>
    </location>
</feature>
<keyword evidence="5" id="KW-1185">Reference proteome</keyword>
<feature type="region of interest" description="Disordered" evidence="1">
    <location>
        <begin position="24"/>
        <end position="96"/>
    </location>
</feature>
<dbReference type="EMBL" id="CP094528">
    <property type="protein sequence ID" value="UOE46168.1"/>
    <property type="molecule type" value="Genomic_DNA"/>
</dbReference>
<feature type="signal peptide" evidence="2">
    <location>
        <begin position="1"/>
        <end position="21"/>
    </location>
</feature>
<reference evidence="4 5" key="1">
    <citation type="submission" date="2022-03" db="EMBL/GenBank/DDBJ databases">
        <title>Mucilaginibacter sp. isolated from the gut of Protaetia brevitarsis seulensis larvae.</title>
        <authorList>
            <person name="Won M."/>
            <person name="Kim S.-J."/>
            <person name="Kwon S.-W."/>
        </authorList>
    </citation>
    <scope>NUCLEOTIDE SEQUENCE [LARGE SCALE GENOMIC DNA]</scope>
    <source>
        <strain evidence="4 5">CFWR-12</strain>
    </source>
</reference>
<evidence type="ECO:0000313" key="5">
    <source>
        <dbReference type="Proteomes" id="UP000832097"/>
    </source>
</evidence>